<sequence length="164" mass="18804">MFHVKKWFTAIIIALLAIGLYYVDNQMEDGLWAKIEYMVLPDPMVYNAYEKGECTFYVFEKIKEDGNMIGVDWYDAGMWASNATDDDYKVDQEPAPGAVLQTERGELGHVAYIESVKKNGSLVISEMNYNTPYEITERLIPAEKVGNYSYIHPKENPRPKSIET</sequence>
<reference evidence="3 4" key="1">
    <citation type="submission" date="2024-09" db="EMBL/GenBank/DDBJ databases">
        <authorList>
            <person name="Sun Q."/>
            <person name="Mori K."/>
        </authorList>
    </citation>
    <scope>NUCLEOTIDE SEQUENCE [LARGE SCALE GENOMIC DNA]</scope>
    <source>
        <strain evidence="3 4">JCM 12822</strain>
    </source>
</reference>
<dbReference type="Proteomes" id="UP001589740">
    <property type="component" value="Unassembled WGS sequence"/>
</dbReference>
<evidence type="ECO:0000256" key="1">
    <source>
        <dbReference type="SAM" id="Phobius"/>
    </source>
</evidence>
<keyword evidence="1" id="KW-0812">Transmembrane</keyword>
<keyword evidence="1" id="KW-1133">Transmembrane helix</keyword>
<name>A0ABV5Z2Z8_9STAP</name>
<dbReference type="Gene3D" id="3.90.1720.10">
    <property type="entry name" value="endopeptidase domain like (from Nostoc punctiforme)"/>
    <property type="match status" value="1"/>
</dbReference>
<feature type="transmembrane region" description="Helical" evidence="1">
    <location>
        <begin position="6"/>
        <end position="23"/>
    </location>
</feature>
<keyword evidence="1" id="KW-0472">Membrane</keyword>
<dbReference type="InterPro" id="IPR038765">
    <property type="entry name" value="Papain-like_cys_pep_sf"/>
</dbReference>
<dbReference type="Pfam" id="PF05257">
    <property type="entry name" value="CHAP"/>
    <property type="match status" value="1"/>
</dbReference>
<dbReference type="InterPro" id="IPR007921">
    <property type="entry name" value="CHAP_dom"/>
</dbReference>
<dbReference type="SUPFAM" id="SSF54001">
    <property type="entry name" value="Cysteine proteinases"/>
    <property type="match status" value="1"/>
</dbReference>
<dbReference type="RefSeq" id="WP_380570064.1">
    <property type="nucleotide sequence ID" value="NZ_JBHMAH010000011.1"/>
</dbReference>
<dbReference type="EMBL" id="JBHMAH010000011">
    <property type="protein sequence ID" value="MFB9860477.1"/>
    <property type="molecule type" value="Genomic_DNA"/>
</dbReference>
<feature type="domain" description="Peptidase C51" evidence="2">
    <location>
        <begin position="29"/>
        <end position="152"/>
    </location>
</feature>
<keyword evidence="4" id="KW-1185">Reference proteome</keyword>
<evidence type="ECO:0000259" key="2">
    <source>
        <dbReference type="PROSITE" id="PS50911"/>
    </source>
</evidence>
<proteinExistence type="predicted"/>
<gene>
    <name evidence="3" type="ORF">ACFFLE_05060</name>
</gene>
<protein>
    <submittedName>
        <fullName evidence="3">CHAP domain-containing protein</fullName>
    </submittedName>
</protein>
<evidence type="ECO:0000313" key="3">
    <source>
        <dbReference type="EMBL" id="MFB9860477.1"/>
    </source>
</evidence>
<accession>A0ABV5Z2Z8</accession>
<comment type="caution">
    <text evidence="3">The sequence shown here is derived from an EMBL/GenBank/DDBJ whole genome shotgun (WGS) entry which is preliminary data.</text>
</comment>
<evidence type="ECO:0000313" key="4">
    <source>
        <dbReference type="Proteomes" id="UP001589740"/>
    </source>
</evidence>
<organism evidence="3 4">
    <name type="scientific">Salinicoccus siamensis</name>
    <dbReference type="NCBI Taxonomy" id="381830"/>
    <lineage>
        <taxon>Bacteria</taxon>
        <taxon>Bacillati</taxon>
        <taxon>Bacillota</taxon>
        <taxon>Bacilli</taxon>
        <taxon>Bacillales</taxon>
        <taxon>Staphylococcaceae</taxon>
        <taxon>Salinicoccus</taxon>
    </lineage>
</organism>
<dbReference type="PROSITE" id="PS50911">
    <property type="entry name" value="CHAP"/>
    <property type="match status" value="1"/>
</dbReference>